<accession>A0A1Q9AGL9</accession>
<dbReference type="Proteomes" id="UP000186143">
    <property type="component" value="Unassembled WGS sequence"/>
</dbReference>
<dbReference type="Pfam" id="PF14295">
    <property type="entry name" value="PAN_4"/>
    <property type="match status" value="2"/>
</dbReference>
<dbReference type="PANTHER" id="PTHR22939">
    <property type="entry name" value="SERINE PROTEASE FAMILY S1C HTRA-RELATED"/>
    <property type="match status" value="1"/>
</dbReference>
<dbReference type="GO" id="GO:0006508">
    <property type="term" value="P:proteolysis"/>
    <property type="evidence" value="ECO:0007669"/>
    <property type="project" value="UniProtKB-KW"/>
</dbReference>
<dbReference type="PANTHER" id="PTHR22939:SF129">
    <property type="entry name" value="SERINE PROTEASE HTRA2, MITOCHONDRIAL"/>
    <property type="match status" value="1"/>
</dbReference>
<name>A0A1Q9AGL9_9HYPH</name>
<keyword evidence="2" id="KW-1015">Disulfide bond</keyword>
<dbReference type="Pfam" id="PF13365">
    <property type="entry name" value="Trypsin_2"/>
    <property type="match status" value="1"/>
</dbReference>
<dbReference type="GO" id="GO:0004252">
    <property type="term" value="F:serine-type endopeptidase activity"/>
    <property type="evidence" value="ECO:0007669"/>
    <property type="project" value="InterPro"/>
</dbReference>
<dbReference type="SUPFAM" id="SSF50494">
    <property type="entry name" value="Trypsin-like serine proteases"/>
    <property type="match status" value="1"/>
</dbReference>
<dbReference type="STRING" id="1672749.BJF92_19160"/>
<keyword evidence="4" id="KW-0645">Protease</keyword>
<evidence type="ECO:0000313" key="4">
    <source>
        <dbReference type="EMBL" id="OLP54368.1"/>
    </source>
</evidence>
<dbReference type="GO" id="GO:0005576">
    <property type="term" value="C:extracellular region"/>
    <property type="evidence" value="ECO:0007669"/>
    <property type="project" value="InterPro"/>
</dbReference>
<dbReference type="EMBL" id="MKIO01000035">
    <property type="protein sequence ID" value="OLP54368.1"/>
    <property type="molecule type" value="Genomic_DNA"/>
</dbReference>
<dbReference type="CDD" id="cd01100">
    <property type="entry name" value="APPLE_Factor_XI_like"/>
    <property type="match status" value="1"/>
</dbReference>
<protein>
    <submittedName>
        <fullName evidence="4">Serine protease</fullName>
    </submittedName>
</protein>
<evidence type="ECO:0000256" key="1">
    <source>
        <dbReference type="ARBA" id="ARBA00022737"/>
    </source>
</evidence>
<evidence type="ECO:0000259" key="3">
    <source>
        <dbReference type="PROSITE" id="PS50948"/>
    </source>
</evidence>
<dbReference type="PROSITE" id="PS50948">
    <property type="entry name" value="PAN"/>
    <property type="match status" value="1"/>
</dbReference>
<organism evidence="4 5">
    <name type="scientific">Xaviernesmea rhizosphaerae</name>
    <dbReference type="NCBI Taxonomy" id="1672749"/>
    <lineage>
        <taxon>Bacteria</taxon>
        <taxon>Pseudomonadati</taxon>
        <taxon>Pseudomonadota</taxon>
        <taxon>Alphaproteobacteria</taxon>
        <taxon>Hyphomicrobiales</taxon>
        <taxon>Rhizobiaceae</taxon>
        <taxon>Rhizobium/Agrobacterium group</taxon>
        <taxon>Xaviernesmea</taxon>
    </lineage>
</organism>
<dbReference type="SUPFAM" id="SSF57414">
    <property type="entry name" value="Hairpin loop containing domain-like"/>
    <property type="match status" value="1"/>
</dbReference>
<keyword evidence="4" id="KW-0378">Hydrolase</keyword>
<evidence type="ECO:0000256" key="2">
    <source>
        <dbReference type="ARBA" id="ARBA00023157"/>
    </source>
</evidence>
<evidence type="ECO:0000313" key="5">
    <source>
        <dbReference type="Proteomes" id="UP000186143"/>
    </source>
</evidence>
<keyword evidence="1" id="KW-0677">Repeat</keyword>
<dbReference type="Gene3D" id="3.50.4.10">
    <property type="entry name" value="Hepatocyte Growth Factor"/>
    <property type="match status" value="2"/>
</dbReference>
<feature type="domain" description="Apple" evidence="3">
    <location>
        <begin position="316"/>
        <end position="385"/>
    </location>
</feature>
<sequence length="385" mass="40599">MFVLSGVCLAQAETPSSSGSGFAITSDGWILTNAHVVKDCRRIEVPGQGVASVPRLDAANDLALIKVDAARPLAPLQLRRAPVRLGEDIIAIGYPLSGLLSDSIKITTGNVNALAGLQNDTRFLQISTPIQPGNSGGPVVDRDGFLLGITTATFSKKVADEIGITAQNVNFAIRASVADMFLQAQSVSVQFGERAPEQAALSTADLADRIAPSVFQILCYGSAEGQPSAAVSSPQPAGAGLIERAGYDAIGFDYQLIRETSYADCRASCVGDGRCQAITYNVKHRACFLKNNVMALIHNTDAQAAYSTAKAASVVVSEFTSYSGIDMPGGDYGRLNQTTYLDCFVACLGDNACRAFAYIAKKKECWLKERLGSAEPKSGVDLGVK</sequence>
<dbReference type="InterPro" id="IPR000177">
    <property type="entry name" value="Apple"/>
</dbReference>
<dbReference type="InterPro" id="IPR003609">
    <property type="entry name" value="Pan_app"/>
</dbReference>
<comment type="caution">
    <text evidence="4">The sequence shown here is derived from an EMBL/GenBank/DDBJ whole genome shotgun (WGS) entry which is preliminary data.</text>
</comment>
<dbReference type="InterPro" id="IPR001940">
    <property type="entry name" value="Peptidase_S1C"/>
</dbReference>
<dbReference type="InterPro" id="IPR009003">
    <property type="entry name" value="Peptidase_S1_PA"/>
</dbReference>
<gene>
    <name evidence="4" type="ORF">BJF92_19160</name>
</gene>
<dbReference type="PRINTS" id="PR00834">
    <property type="entry name" value="PROTEASES2C"/>
</dbReference>
<dbReference type="InterPro" id="IPR043504">
    <property type="entry name" value="Peptidase_S1_PA_chymotrypsin"/>
</dbReference>
<reference evidence="4 5" key="1">
    <citation type="submission" date="2016-09" db="EMBL/GenBank/DDBJ databases">
        <title>Rhizobium sp. nov., a novel species isolated from the rice rhizosphere.</title>
        <authorList>
            <person name="Zhao J."/>
            <person name="Zhang X."/>
        </authorList>
    </citation>
    <scope>NUCLEOTIDE SEQUENCE [LARGE SCALE GENOMIC DNA]</scope>
    <source>
        <strain evidence="4 5">MH17</strain>
    </source>
</reference>
<dbReference type="AlphaFoldDB" id="A0A1Q9AGL9"/>
<proteinExistence type="predicted"/>
<dbReference type="Gene3D" id="2.40.10.10">
    <property type="entry name" value="Trypsin-like serine proteases"/>
    <property type="match status" value="2"/>
</dbReference>